<gene>
    <name evidence="1" type="ORF">Q604_UNBC06911G0006</name>
</gene>
<accession>W1YDA1</accession>
<reference evidence="1" key="1">
    <citation type="submission" date="2013-12" db="EMBL/GenBank/DDBJ databases">
        <title>A Varibaculum cambriense genome reconstructed from a premature infant gut community with otherwise low bacterial novelty that shifts toward anaerobic metabolism during the third week of life.</title>
        <authorList>
            <person name="Brown C.T."/>
            <person name="Sharon I."/>
            <person name="Thomas B.C."/>
            <person name="Castelle C.J."/>
            <person name="Morowitz M.J."/>
            <person name="Banfield J.F."/>
        </authorList>
    </citation>
    <scope>NUCLEOTIDE SEQUENCE</scope>
</reference>
<sequence length="111" mass="12855">MAKHEFGIMNNKPMNKERFDEYNPNKYNCISVDDDFIESISSELQNVSCYCHTLQNKCDGLAYCGITLIPPESMDSLRNILLLQNNIEYKDLISLVNKAKEENKYIIHFGI</sequence>
<dbReference type="EMBL" id="AZMM01006911">
    <property type="protein sequence ID" value="ETJ39134.1"/>
    <property type="molecule type" value="Genomic_DNA"/>
</dbReference>
<protein>
    <submittedName>
        <fullName evidence="1">Uncharacterized protein</fullName>
    </submittedName>
</protein>
<name>W1YDA1_9ZZZZ</name>
<comment type="caution">
    <text evidence="1">The sequence shown here is derived from an EMBL/GenBank/DDBJ whole genome shotgun (WGS) entry which is preliminary data.</text>
</comment>
<dbReference type="AlphaFoldDB" id="W1YDA1"/>
<organism evidence="1">
    <name type="scientific">human gut metagenome</name>
    <dbReference type="NCBI Taxonomy" id="408170"/>
    <lineage>
        <taxon>unclassified sequences</taxon>
        <taxon>metagenomes</taxon>
        <taxon>organismal metagenomes</taxon>
    </lineage>
</organism>
<proteinExistence type="predicted"/>
<evidence type="ECO:0000313" key="1">
    <source>
        <dbReference type="EMBL" id="ETJ39134.1"/>
    </source>
</evidence>